<evidence type="ECO:0000256" key="5">
    <source>
        <dbReference type="ARBA" id="ARBA00022840"/>
    </source>
</evidence>
<evidence type="ECO:0000256" key="1">
    <source>
        <dbReference type="ARBA" id="ARBA00004141"/>
    </source>
</evidence>
<dbReference type="InterPro" id="IPR004014">
    <property type="entry name" value="ATPase_P-typ_cation-transptr_N"/>
</dbReference>
<dbReference type="GO" id="GO:1990573">
    <property type="term" value="P:potassium ion import across plasma membrane"/>
    <property type="evidence" value="ECO:0007669"/>
    <property type="project" value="TreeGrafter"/>
</dbReference>
<dbReference type="InterPro" id="IPR050510">
    <property type="entry name" value="Cation_transp_ATPase_P-type"/>
</dbReference>
<dbReference type="GO" id="GO:0036376">
    <property type="term" value="P:sodium ion export across plasma membrane"/>
    <property type="evidence" value="ECO:0007669"/>
    <property type="project" value="TreeGrafter"/>
</dbReference>
<feature type="transmembrane region" description="Helical" evidence="9">
    <location>
        <begin position="79"/>
        <end position="95"/>
    </location>
</feature>
<evidence type="ECO:0000256" key="7">
    <source>
        <dbReference type="ARBA" id="ARBA00022989"/>
    </source>
</evidence>
<dbReference type="SUPFAM" id="SSF81665">
    <property type="entry name" value="Calcium ATPase, transmembrane domain M"/>
    <property type="match status" value="1"/>
</dbReference>
<accession>A0A9D2FSP1</accession>
<dbReference type="Pfam" id="PF00122">
    <property type="entry name" value="E1-E2_ATPase"/>
    <property type="match status" value="1"/>
</dbReference>
<dbReference type="GO" id="GO:0005886">
    <property type="term" value="C:plasma membrane"/>
    <property type="evidence" value="ECO:0007669"/>
    <property type="project" value="TreeGrafter"/>
</dbReference>
<dbReference type="FunFam" id="3.40.50.1000:FF:000028">
    <property type="entry name" value="Calcium-transporting P-type ATPase, putative"/>
    <property type="match status" value="1"/>
</dbReference>
<evidence type="ECO:0000259" key="10">
    <source>
        <dbReference type="SMART" id="SM00831"/>
    </source>
</evidence>
<feature type="transmembrane region" description="Helical" evidence="9">
    <location>
        <begin position="55"/>
        <end position="73"/>
    </location>
</feature>
<dbReference type="GO" id="GO:0016887">
    <property type="term" value="F:ATP hydrolysis activity"/>
    <property type="evidence" value="ECO:0007669"/>
    <property type="project" value="InterPro"/>
</dbReference>
<comment type="similarity">
    <text evidence="2">Belongs to the cation transport ATPase (P-type) (TC 3.A.3) family. Type IIA subfamily.</text>
</comment>
<dbReference type="SMART" id="SM00831">
    <property type="entry name" value="Cation_ATPase_N"/>
    <property type="match status" value="1"/>
</dbReference>
<feature type="transmembrane region" description="Helical" evidence="9">
    <location>
        <begin position="692"/>
        <end position="712"/>
    </location>
</feature>
<dbReference type="GO" id="GO:0005524">
    <property type="term" value="F:ATP binding"/>
    <property type="evidence" value="ECO:0007669"/>
    <property type="project" value="UniProtKB-KW"/>
</dbReference>
<dbReference type="InterPro" id="IPR023299">
    <property type="entry name" value="ATPase_P-typ_cyto_dom_N"/>
</dbReference>
<dbReference type="SUPFAM" id="SSF81660">
    <property type="entry name" value="Metal cation-transporting ATPase, ATP-binding domain N"/>
    <property type="match status" value="1"/>
</dbReference>
<dbReference type="NCBIfam" id="TIGR01494">
    <property type="entry name" value="ATPase_P-type"/>
    <property type="match status" value="2"/>
</dbReference>
<dbReference type="Pfam" id="PF00689">
    <property type="entry name" value="Cation_ATPase_C"/>
    <property type="match status" value="1"/>
</dbReference>
<dbReference type="SFLD" id="SFLDG00002">
    <property type="entry name" value="C1.7:_P-type_atpase_like"/>
    <property type="match status" value="1"/>
</dbReference>
<feature type="transmembrane region" description="Helical" evidence="9">
    <location>
        <begin position="762"/>
        <end position="780"/>
    </location>
</feature>
<dbReference type="InterPro" id="IPR059000">
    <property type="entry name" value="ATPase_P-type_domA"/>
</dbReference>
<dbReference type="PRINTS" id="PR00120">
    <property type="entry name" value="HATPASE"/>
</dbReference>
<feature type="domain" description="Cation-transporting P-type ATPase N-terminal" evidence="10">
    <location>
        <begin position="1"/>
        <end position="75"/>
    </location>
</feature>
<feature type="transmembrane region" description="Helical" evidence="9">
    <location>
        <begin position="732"/>
        <end position="756"/>
    </location>
</feature>
<dbReference type="GO" id="GO:0030007">
    <property type="term" value="P:intracellular potassium ion homeostasis"/>
    <property type="evidence" value="ECO:0007669"/>
    <property type="project" value="TreeGrafter"/>
</dbReference>
<gene>
    <name evidence="11" type="ORF">H9809_09155</name>
</gene>
<dbReference type="Gene3D" id="3.40.1110.10">
    <property type="entry name" value="Calcium-transporting ATPase, cytoplasmic domain N"/>
    <property type="match status" value="1"/>
</dbReference>
<evidence type="ECO:0000313" key="11">
    <source>
        <dbReference type="EMBL" id="HIZ66047.1"/>
    </source>
</evidence>
<feature type="transmembrane region" description="Helical" evidence="9">
    <location>
        <begin position="831"/>
        <end position="850"/>
    </location>
</feature>
<dbReference type="PANTHER" id="PTHR43294">
    <property type="entry name" value="SODIUM/POTASSIUM-TRANSPORTING ATPASE SUBUNIT ALPHA"/>
    <property type="match status" value="1"/>
</dbReference>
<proteinExistence type="inferred from homology"/>
<feature type="transmembrane region" description="Helical" evidence="9">
    <location>
        <begin position="664"/>
        <end position="686"/>
    </location>
</feature>
<dbReference type="InterPro" id="IPR001757">
    <property type="entry name" value="P_typ_ATPase"/>
</dbReference>
<feature type="transmembrane region" description="Helical" evidence="9">
    <location>
        <begin position="792"/>
        <end position="811"/>
    </location>
</feature>
<dbReference type="Gene3D" id="1.20.1110.10">
    <property type="entry name" value="Calcium-transporting ATPase, transmembrane domain"/>
    <property type="match status" value="2"/>
</dbReference>
<evidence type="ECO:0000256" key="9">
    <source>
        <dbReference type="SAM" id="Phobius"/>
    </source>
</evidence>
<dbReference type="PROSITE" id="PS00154">
    <property type="entry name" value="ATPASE_E1_E2"/>
    <property type="match status" value="1"/>
</dbReference>
<keyword evidence="6" id="KW-1278">Translocase</keyword>
<dbReference type="InterPro" id="IPR006068">
    <property type="entry name" value="ATPase_P-typ_cation-transptr_C"/>
</dbReference>
<evidence type="ECO:0000256" key="8">
    <source>
        <dbReference type="ARBA" id="ARBA00023136"/>
    </source>
</evidence>
<dbReference type="PANTHER" id="PTHR43294:SF20">
    <property type="entry name" value="P-TYPE ATPASE"/>
    <property type="match status" value="1"/>
</dbReference>
<dbReference type="SFLD" id="SFLDF00027">
    <property type="entry name" value="p-type_atpase"/>
    <property type="match status" value="1"/>
</dbReference>
<dbReference type="Gene3D" id="3.40.50.1000">
    <property type="entry name" value="HAD superfamily/HAD-like"/>
    <property type="match status" value="1"/>
</dbReference>
<reference evidence="11" key="2">
    <citation type="submission" date="2021-04" db="EMBL/GenBank/DDBJ databases">
        <authorList>
            <person name="Gilroy R."/>
        </authorList>
    </citation>
    <scope>NUCLEOTIDE SEQUENCE</scope>
    <source>
        <strain evidence="11">1068</strain>
    </source>
</reference>
<dbReference type="InterPro" id="IPR023214">
    <property type="entry name" value="HAD_sf"/>
</dbReference>
<name>A0A9D2FSP1_9FIRM</name>
<sequence>MYETLREKELCESLGTDSRQGLSQKEAEARLERDGKNLLKKEKERTLWDMVQEQLNEPMILILFLAAAISMLLGEFSDTGIILAVIALNTTVGVIQEGKAAKAMEALRKITAPMAVVKRDGIYKKIPASRLVKGDLVKVQAGDQIPADIRVLRCQGLEANESALTGESLPVNKIALPMQEGLPMAEKRNMLYMSTEVMKGSGEGLVTAVAMDTEIGKIAGMIQEVSPEKTPLQKRLGDLGKILSIIAVALCLGLFLLGILQHRNLLHMLLLSISLAVAAIPEGLPAVVTIVLALGVARMVKVNTIIRKLPAVETLGSVGVVCSDKTGTLTENKMKVVQLYGGDTLLPASKVRKREFPRLVEGFLLCNNSLLGKQEIGDATELALLHMGREMGYDRERLVSQYPRTFEIPFDSEKKYMATVHKDSGHETVYVKGACDYVLDCCTRVQLRDRIEPMTQARKMKIRMAMESMAKDGLRILALAYRERAGEKKESALTENLVFAGMAGMLDPPRPQAAESVKTLKRAGVKVVMITGDYKDTAFAIAKRLGIADSMEQCITGQELDAMSGDNFGARIKNIRVFARVSPAHKVKIVRGFKENRQIVAMTGDGVNDAPSLQAADIGIAMGENGTDVAKNAADMILTDDNFATIEKAMEEGRSIYVNIKKSILFLLSSNFGEILTMFGAVLLGLPTPLRASHILWVNLITDSLPALALGVDKNDSKALMSKRPRNPKEGLFAHGGWLFTIFYGFLIGCITLYAFHLGGQTYAFTVLGVSQLFHAWGMRDREKSILRMDHLENPFMILAFVLGIFLQLLVTEVPWLIQAFGTQKLSWGEWQLLLGLSAAPVLAHELLLLPGRLIGMRKNL</sequence>
<comment type="subcellular location">
    <subcellularLocation>
        <location evidence="1">Membrane</location>
        <topology evidence="1">Multi-pass membrane protein</topology>
    </subcellularLocation>
</comment>
<dbReference type="InterPro" id="IPR018303">
    <property type="entry name" value="ATPase_P-typ_P_site"/>
</dbReference>
<evidence type="ECO:0000256" key="3">
    <source>
        <dbReference type="ARBA" id="ARBA00022692"/>
    </source>
</evidence>
<keyword evidence="5" id="KW-0067">ATP-binding</keyword>
<dbReference type="SUPFAM" id="SSF81653">
    <property type="entry name" value="Calcium ATPase, transduction domain A"/>
    <property type="match status" value="1"/>
</dbReference>
<evidence type="ECO:0000256" key="2">
    <source>
        <dbReference type="ARBA" id="ARBA00005675"/>
    </source>
</evidence>
<feature type="transmembrane region" description="Helical" evidence="9">
    <location>
        <begin position="266"/>
        <end position="297"/>
    </location>
</feature>
<dbReference type="AlphaFoldDB" id="A0A9D2FSP1"/>
<evidence type="ECO:0000313" key="12">
    <source>
        <dbReference type="Proteomes" id="UP000824056"/>
    </source>
</evidence>
<organism evidence="11 12">
    <name type="scientific">Candidatus Blautia pullicola</name>
    <dbReference type="NCBI Taxonomy" id="2838498"/>
    <lineage>
        <taxon>Bacteria</taxon>
        <taxon>Bacillati</taxon>
        <taxon>Bacillota</taxon>
        <taxon>Clostridia</taxon>
        <taxon>Lachnospirales</taxon>
        <taxon>Lachnospiraceae</taxon>
        <taxon>Blautia</taxon>
    </lineage>
</organism>
<keyword evidence="3 9" id="KW-0812">Transmembrane</keyword>
<dbReference type="Proteomes" id="UP000824056">
    <property type="component" value="Unassembled WGS sequence"/>
</dbReference>
<feature type="transmembrane region" description="Helical" evidence="9">
    <location>
        <begin position="242"/>
        <end position="260"/>
    </location>
</feature>
<dbReference type="InterPro" id="IPR044492">
    <property type="entry name" value="P_typ_ATPase_HD_dom"/>
</dbReference>
<dbReference type="InterPro" id="IPR023298">
    <property type="entry name" value="ATPase_P-typ_TM_dom_sf"/>
</dbReference>
<dbReference type="PRINTS" id="PR00119">
    <property type="entry name" value="CATATPASE"/>
</dbReference>
<dbReference type="SFLD" id="SFLDS00003">
    <property type="entry name" value="Haloacid_Dehalogenase"/>
    <property type="match status" value="1"/>
</dbReference>
<dbReference type="InterPro" id="IPR036412">
    <property type="entry name" value="HAD-like_sf"/>
</dbReference>
<reference evidence="11" key="1">
    <citation type="journal article" date="2021" name="PeerJ">
        <title>Extensive microbial diversity within the chicken gut microbiome revealed by metagenomics and culture.</title>
        <authorList>
            <person name="Gilroy R."/>
            <person name="Ravi A."/>
            <person name="Getino M."/>
            <person name="Pursley I."/>
            <person name="Horton D.L."/>
            <person name="Alikhan N.F."/>
            <person name="Baker D."/>
            <person name="Gharbi K."/>
            <person name="Hall N."/>
            <person name="Watson M."/>
            <person name="Adriaenssens E.M."/>
            <person name="Foster-Nyarko E."/>
            <person name="Jarju S."/>
            <person name="Secka A."/>
            <person name="Antonio M."/>
            <person name="Oren A."/>
            <person name="Chaudhuri R.R."/>
            <person name="La Ragione R."/>
            <person name="Hildebrand F."/>
            <person name="Pallen M.J."/>
        </authorList>
    </citation>
    <scope>NUCLEOTIDE SEQUENCE</scope>
    <source>
        <strain evidence="11">1068</strain>
    </source>
</reference>
<dbReference type="EMBL" id="DXBG01000208">
    <property type="protein sequence ID" value="HIZ66047.1"/>
    <property type="molecule type" value="Genomic_DNA"/>
</dbReference>
<keyword evidence="8 9" id="KW-0472">Membrane</keyword>
<dbReference type="GO" id="GO:1902600">
    <property type="term" value="P:proton transmembrane transport"/>
    <property type="evidence" value="ECO:0007669"/>
    <property type="project" value="TreeGrafter"/>
</dbReference>
<evidence type="ECO:0000256" key="6">
    <source>
        <dbReference type="ARBA" id="ARBA00022967"/>
    </source>
</evidence>
<dbReference type="Pfam" id="PF00690">
    <property type="entry name" value="Cation_ATPase_N"/>
    <property type="match status" value="1"/>
</dbReference>
<dbReference type="Gene3D" id="2.70.150.10">
    <property type="entry name" value="Calcium-transporting ATPase, cytoplasmic transduction domain A"/>
    <property type="match status" value="1"/>
</dbReference>
<evidence type="ECO:0000256" key="4">
    <source>
        <dbReference type="ARBA" id="ARBA00022741"/>
    </source>
</evidence>
<dbReference type="Pfam" id="PF13246">
    <property type="entry name" value="Cation_ATPase"/>
    <property type="match status" value="1"/>
</dbReference>
<dbReference type="Pfam" id="PF08282">
    <property type="entry name" value="Hydrolase_3"/>
    <property type="match status" value="1"/>
</dbReference>
<dbReference type="SUPFAM" id="SSF56784">
    <property type="entry name" value="HAD-like"/>
    <property type="match status" value="1"/>
</dbReference>
<dbReference type="GO" id="GO:0006883">
    <property type="term" value="P:intracellular sodium ion homeostasis"/>
    <property type="evidence" value="ECO:0007669"/>
    <property type="project" value="TreeGrafter"/>
</dbReference>
<protein>
    <submittedName>
        <fullName evidence="11">Cation-translocating P-type ATPase</fullName>
    </submittedName>
</protein>
<comment type="caution">
    <text evidence="11">The sequence shown here is derived from an EMBL/GenBank/DDBJ whole genome shotgun (WGS) entry which is preliminary data.</text>
</comment>
<keyword evidence="7 9" id="KW-1133">Transmembrane helix</keyword>
<dbReference type="GO" id="GO:0005391">
    <property type="term" value="F:P-type sodium:potassium-exchanging transporter activity"/>
    <property type="evidence" value="ECO:0007669"/>
    <property type="project" value="TreeGrafter"/>
</dbReference>
<dbReference type="InterPro" id="IPR008250">
    <property type="entry name" value="ATPase_P-typ_transduc_dom_A_sf"/>
</dbReference>
<keyword evidence="4" id="KW-0547">Nucleotide-binding</keyword>